<evidence type="ECO:0000313" key="4">
    <source>
        <dbReference type="EMBL" id="KAJ1979436.1"/>
    </source>
</evidence>
<accession>A0A9W8B395</accession>
<protein>
    <recommendedName>
        <fullName evidence="3">3-beta hydroxysteroid dehydrogenase/isomerase domain-containing protein</fullName>
    </recommendedName>
</protein>
<organism evidence="4 5">
    <name type="scientific">Dimargaris verticillata</name>
    <dbReference type="NCBI Taxonomy" id="2761393"/>
    <lineage>
        <taxon>Eukaryota</taxon>
        <taxon>Fungi</taxon>
        <taxon>Fungi incertae sedis</taxon>
        <taxon>Zoopagomycota</taxon>
        <taxon>Kickxellomycotina</taxon>
        <taxon>Dimargaritomycetes</taxon>
        <taxon>Dimargaritales</taxon>
        <taxon>Dimargaritaceae</taxon>
        <taxon>Dimargaris</taxon>
    </lineage>
</organism>
<dbReference type="PANTHER" id="PTHR43245:SF51">
    <property type="entry name" value="SHORT CHAIN DEHYDROGENASE_REDUCTASE FAMILY 42E, MEMBER 2"/>
    <property type="match status" value="1"/>
</dbReference>
<dbReference type="GO" id="GO:0006694">
    <property type="term" value="P:steroid biosynthetic process"/>
    <property type="evidence" value="ECO:0007669"/>
    <property type="project" value="InterPro"/>
</dbReference>
<dbReference type="SUPFAM" id="SSF51735">
    <property type="entry name" value="NAD(P)-binding Rossmann-fold domains"/>
    <property type="match status" value="1"/>
</dbReference>
<name>A0A9W8B395_9FUNG</name>
<dbReference type="Proteomes" id="UP001151582">
    <property type="component" value="Unassembled WGS sequence"/>
</dbReference>
<keyword evidence="5" id="KW-1185">Reference proteome</keyword>
<dbReference type="InterPro" id="IPR050177">
    <property type="entry name" value="Lipid_A_modif_metabolic_enz"/>
</dbReference>
<evidence type="ECO:0000259" key="3">
    <source>
        <dbReference type="Pfam" id="PF01073"/>
    </source>
</evidence>
<sequence>MTKDIYLVIGGCGFLGSHIVEQLVEKYPDAQVRILDLRRSFEAPKATYFIGDICDYDLMAKACTGATAVIHTASPHMGTRRDIMYRVNVEGTQTVIKACQACQVPTLVFTSSSSVVMGAQGHIRNADETWPYPEHFFDYYGETKAKAEQLVLQANDPKGLRTCSLRPVGIFGPRDQQMVPKAMGALKKKANLFQLGSNRILIDCTYVTNVAHAHLLAVEKLPTFEAIAGEAFFITNDNPILFWDQMRALWSLVGASTQPLVIIPDWLALIIYYIMLVITSALTTIHPSLTSNAASVLKLLLTHRYFNITKAKTYLGYRPIVPLEDGFRRSAEWYQSTQKNS</sequence>
<feature type="domain" description="3-beta hydroxysteroid dehydrogenase/isomerase" evidence="3">
    <location>
        <begin position="7"/>
        <end position="257"/>
    </location>
</feature>
<keyword evidence="2" id="KW-0560">Oxidoreductase</keyword>
<dbReference type="OrthoDB" id="10058185at2759"/>
<proteinExistence type="inferred from homology"/>
<dbReference type="GO" id="GO:0016616">
    <property type="term" value="F:oxidoreductase activity, acting on the CH-OH group of donors, NAD or NADP as acceptor"/>
    <property type="evidence" value="ECO:0007669"/>
    <property type="project" value="InterPro"/>
</dbReference>
<dbReference type="PANTHER" id="PTHR43245">
    <property type="entry name" value="BIFUNCTIONAL POLYMYXIN RESISTANCE PROTEIN ARNA"/>
    <property type="match status" value="1"/>
</dbReference>
<comment type="caution">
    <text evidence="4">The sequence shown here is derived from an EMBL/GenBank/DDBJ whole genome shotgun (WGS) entry which is preliminary data.</text>
</comment>
<dbReference type="Pfam" id="PF01073">
    <property type="entry name" value="3Beta_HSD"/>
    <property type="match status" value="1"/>
</dbReference>
<dbReference type="Gene3D" id="3.40.50.720">
    <property type="entry name" value="NAD(P)-binding Rossmann-like Domain"/>
    <property type="match status" value="1"/>
</dbReference>
<dbReference type="AlphaFoldDB" id="A0A9W8B395"/>
<reference evidence="4" key="1">
    <citation type="submission" date="2022-07" db="EMBL/GenBank/DDBJ databases">
        <title>Phylogenomic reconstructions and comparative analyses of Kickxellomycotina fungi.</title>
        <authorList>
            <person name="Reynolds N.K."/>
            <person name="Stajich J.E."/>
            <person name="Barry K."/>
            <person name="Grigoriev I.V."/>
            <person name="Crous P."/>
            <person name="Smith M.E."/>
        </authorList>
    </citation>
    <scope>NUCLEOTIDE SEQUENCE</scope>
    <source>
        <strain evidence="4">RSA 567</strain>
    </source>
</reference>
<gene>
    <name evidence="4" type="ORF">H4R34_002833</name>
</gene>
<evidence type="ECO:0000313" key="5">
    <source>
        <dbReference type="Proteomes" id="UP001151582"/>
    </source>
</evidence>
<dbReference type="EMBL" id="JANBQB010000219">
    <property type="protein sequence ID" value="KAJ1979436.1"/>
    <property type="molecule type" value="Genomic_DNA"/>
</dbReference>
<comment type="similarity">
    <text evidence="1">Belongs to the 3-beta-HSD family.</text>
</comment>
<evidence type="ECO:0000256" key="1">
    <source>
        <dbReference type="ARBA" id="ARBA00009219"/>
    </source>
</evidence>
<dbReference type="InterPro" id="IPR036291">
    <property type="entry name" value="NAD(P)-bd_dom_sf"/>
</dbReference>
<evidence type="ECO:0000256" key="2">
    <source>
        <dbReference type="ARBA" id="ARBA00023002"/>
    </source>
</evidence>
<dbReference type="InterPro" id="IPR002225">
    <property type="entry name" value="3Beta_OHSteriod_DH/Estase"/>
</dbReference>